<dbReference type="Proteomes" id="UP001153069">
    <property type="component" value="Unassembled WGS sequence"/>
</dbReference>
<dbReference type="GO" id="GO:0034511">
    <property type="term" value="F:U3 snoRNA binding"/>
    <property type="evidence" value="ECO:0007669"/>
    <property type="project" value="TreeGrafter"/>
</dbReference>
<dbReference type="Pfam" id="PF08625">
    <property type="entry name" value="Utp13"/>
    <property type="match status" value="1"/>
</dbReference>
<feature type="region of interest" description="Disordered" evidence="6">
    <location>
        <begin position="324"/>
        <end position="350"/>
    </location>
</feature>
<dbReference type="Gene3D" id="2.130.10.10">
    <property type="entry name" value="YVTN repeat-like/Quinoprotein amine dehydrogenase"/>
    <property type="match status" value="3"/>
</dbReference>
<dbReference type="Pfam" id="PF00400">
    <property type="entry name" value="WD40"/>
    <property type="match status" value="6"/>
</dbReference>
<dbReference type="EMBL" id="CAICTM010001025">
    <property type="protein sequence ID" value="CAB9519567.1"/>
    <property type="molecule type" value="Genomic_DNA"/>
</dbReference>
<evidence type="ECO:0000259" key="7">
    <source>
        <dbReference type="Pfam" id="PF08625"/>
    </source>
</evidence>
<keyword evidence="3" id="KW-0677">Repeat</keyword>
<proteinExistence type="predicted"/>
<feature type="repeat" description="WD" evidence="5">
    <location>
        <begin position="752"/>
        <end position="793"/>
    </location>
</feature>
<organism evidence="8 9">
    <name type="scientific">Seminavis robusta</name>
    <dbReference type="NCBI Taxonomy" id="568900"/>
    <lineage>
        <taxon>Eukaryota</taxon>
        <taxon>Sar</taxon>
        <taxon>Stramenopiles</taxon>
        <taxon>Ochrophyta</taxon>
        <taxon>Bacillariophyta</taxon>
        <taxon>Bacillariophyceae</taxon>
        <taxon>Bacillariophycidae</taxon>
        <taxon>Naviculales</taxon>
        <taxon>Naviculaceae</taxon>
        <taxon>Seminavis</taxon>
    </lineage>
</organism>
<feature type="compositionally biased region" description="Acidic residues" evidence="6">
    <location>
        <begin position="7"/>
        <end position="30"/>
    </location>
</feature>
<feature type="region of interest" description="Disordered" evidence="6">
    <location>
        <begin position="1009"/>
        <end position="1052"/>
    </location>
</feature>
<dbReference type="OrthoDB" id="5414888at2759"/>
<evidence type="ECO:0000256" key="2">
    <source>
        <dbReference type="ARBA" id="ARBA00022574"/>
    </source>
</evidence>
<dbReference type="GO" id="GO:0032040">
    <property type="term" value="C:small-subunit processome"/>
    <property type="evidence" value="ECO:0007669"/>
    <property type="project" value="InterPro"/>
</dbReference>
<feature type="repeat" description="WD" evidence="5">
    <location>
        <begin position="668"/>
        <end position="709"/>
    </location>
</feature>
<feature type="compositionally biased region" description="Polar residues" evidence="6">
    <location>
        <begin position="33"/>
        <end position="51"/>
    </location>
</feature>
<feature type="region of interest" description="Disordered" evidence="6">
    <location>
        <begin position="1"/>
        <end position="51"/>
    </location>
</feature>
<feature type="region of interest" description="Disordered" evidence="6">
    <location>
        <begin position="441"/>
        <end position="468"/>
    </location>
</feature>
<dbReference type="GO" id="GO:0030686">
    <property type="term" value="C:90S preribosome"/>
    <property type="evidence" value="ECO:0007669"/>
    <property type="project" value="TreeGrafter"/>
</dbReference>
<feature type="repeat" description="WD" evidence="5">
    <location>
        <begin position="710"/>
        <end position="751"/>
    </location>
</feature>
<feature type="domain" description="U3 small nucleolar RNA-associated protein 13 C-terminal" evidence="7">
    <location>
        <begin position="847"/>
        <end position="986"/>
    </location>
</feature>
<feature type="repeat" description="WD" evidence="5">
    <location>
        <begin position="179"/>
        <end position="220"/>
    </location>
</feature>
<evidence type="ECO:0000313" key="9">
    <source>
        <dbReference type="Proteomes" id="UP001153069"/>
    </source>
</evidence>
<dbReference type="SUPFAM" id="SSF82171">
    <property type="entry name" value="DPP6 N-terminal domain-like"/>
    <property type="match status" value="1"/>
</dbReference>
<dbReference type="CDD" id="cd00200">
    <property type="entry name" value="WD40"/>
    <property type="match status" value="1"/>
</dbReference>
<comment type="caution">
    <text evidence="8">The sequence shown here is derived from an EMBL/GenBank/DDBJ whole genome shotgun (WGS) entry which is preliminary data.</text>
</comment>
<evidence type="ECO:0000313" key="8">
    <source>
        <dbReference type="EMBL" id="CAB9519567.1"/>
    </source>
</evidence>
<evidence type="ECO:0000256" key="1">
    <source>
        <dbReference type="ARBA" id="ARBA00004604"/>
    </source>
</evidence>
<dbReference type="SMART" id="SM00320">
    <property type="entry name" value="WD40"/>
    <property type="match status" value="11"/>
</dbReference>
<dbReference type="InterPro" id="IPR013934">
    <property type="entry name" value="Utp13_C"/>
</dbReference>
<dbReference type="GO" id="GO:0000480">
    <property type="term" value="P:endonucleolytic cleavage in 5'-ETS of tricistronic rRNA transcript (SSU-rRNA, 5.8S rRNA, LSU-rRNA)"/>
    <property type="evidence" value="ECO:0007669"/>
    <property type="project" value="TreeGrafter"/>
</dbReference>
<dbReference type="GO" id="GO:0000472">
    <property type="term" value="P:endonucleolytic cleavage to generate mature 5'-end of SSU-rRNA from (SSU-rRNA, 5.8S rRNA, LSU-rRNA)"/>
    <property type="evidence" value="ECO:0007669"/>
    <property type="project" value="TreeGrafter"/>
</dbReference>
<dbReference type="SUPFAM" id="SSF50978">
    <property type="entry name" value="WD40 repeat-like"/>
    <property type="match status" value="1"/>
</dbReference>
<dbReference type="PANTHER" id="PTHR19854">
    <property type="entry name" value="TRANSDUCIN BETA-LIKE 3"/>
    <property type="match status" value="1"/>
</dbReference>
<dbReference type="InterPro" id="IPR001680">
    <property type="entry name" value="WD40_rpt"/>
</dbReference>
<gene>
    <name evidence="8" type="ORF">SEMRO_1027_G232980.1</name>
</gene>
<sequence>MGAEKDHEEEDGSSSTEVDQEDQEEEELEESGPINTAPQENENENNDGGFTFSKSWAIDKAHVPIYTGGKISPLYLKKSSDDVLSCMILPVDGDLVVVDAQRGTKLGSVRERTDTNEDDEDDEGLDRDAITAYALSSSNSLVTCSRNHLMQQYEIKLVQDNDDNNNDTVQVTLQKTWGRSGHSLPVTEMEFHTSGTFVATASIDGTCRIFDARPGHVTHIYRPIAGGESGRHGVSSIAWMKDTTHLVIAIGRDDGSIAIHDLRDQDMKRVVVTREHMGAVTSMNWWWKQPQADNNNNNTKAASFYPTMFVTAARDAVVNVWRISDKPNEEKKKGKKNKKSKKQQASIDNTLGAPMYQRISTHPVYEQVEGMALLPSGSDDDDHAVMNIATAGSNGVVRLWSYTEVSNERAEKPALTLKAEQQASQAYGKDRGGYLGMYVMNMPTDSTSNTDEDEDDDDDGDDWNASRKTNNQLVVADAEHCLSFLLLRGDQQNEEESALSTARTIVGFNDEILDLKMIPSSSSPTKAATQVVVATNSAQVRIFDLDTFSCHTLDGHTATVLCVDVSPCGRFIATCGKDNRMCLWHTDTKQCIATAVGHTEAVGATALSRKKGLYDVGGKAAKNGGGAFAVTVSLDRTLKRWNLPGSSELEKRARGDQEALSLAAAFSSRAHEKDINLVSIAPNDSLVATGSQDKCAKLWKSTDLSLLATLRGHRRGVWDVQFSPFDRVVATASGDRSIRLWSLGDYSCVRTFQGHVASVLRVRFLNGGLQLLSSGADGLVKLWTIRTNECEATMDGHSDKVWALDVAPVGKTMITGGADSKLLVWKDTTKVTEDAKQAEREEAFLMDQRLANHLRHKEFGQALDIALTIDKPRLTLKVLTSIIETELKANRSPIKCLQQYVPTWSMERVVQVLQYCRDWNTRARNSDVAMTVVRAIVSAIPADELGANESVGMILAGVTPYAERHFDRLDGLLANSYLLDFALFAMGSLETTEEDDDFATWEASSKLVLPPAHVDDAEVPDSRSSSGSSDGSSNRGGNKSDSSSDDDSDGSD</sequence>
<name>A0A9N8HNV1_9STRA</name>
<feature type="compositionally biased region" description="Acidic residues" evidence="6">
    <location>
        <begin position="450"/>
        <end position="462"/>
    </location>
</feature>
<evidence type="ECO:0000256" key="3">
    <source>
        <dbReference type="ARBA" id="ARBA00022737"/>
    </source>
</evidence>
<dbReference type="AlphaFoldDB" id="A0A9N8HNV1"/>
<keyword evidence="9" id="KW-1185">Reference proteome</keyword>
<evidence type="ECO:0000256" key="5">
    <source>
        <dbReference type="PROSITE-ProRule" id="PRU00221"/>
    </source>
</evidence>
<keyword evidence="2 5" id="KW-0853">WD repeat</keyword>
<reference evidence="8" key="1">
    <citation type="submission" date="2020-06" db="EMBL/GenBank/DDBJ databases">
        <authorList>
            <consortium name="Plant Systems Biology data submission"/>
        </authorList>
    </citation>
    <scope>NUCLEOTIDE SEQUENCE</scope>
    <source>
        <strain evidence="8">D6</strain>
    </source>
</reference>
<comment type="subcellular location">
    <subcellularLocation>
        <location evidence="1">Nucleus</location>
        <location evidence="1">Nucleolus</location>
    </subcellularLocation>
</comment>
<evidence type="ECO:0000256" key="4">
    <source>
        <dbReference type="ARBA" id="ARBA00023242"/>
    </source>
</evidence>
<feature type="repeat" description="WD" evidence="5">
    <location>
        <begin position="794"/>
        <end position="826"/>
    </location>
</feature>
<protein>
    <submittedName>
        <fullName evidence="8">Transducin beta-like protein 3</fullName>
    </submittedName>
</protein>
<dbReference type="PROSITE" id="PS50082">
    <property type="entry name" value="WD_REPEATS_2"/>
    <property type="match status" value="6"/>
</dbReference>
<feature type="compositionally biased region" description="Acidic residues" evidence="6">
    <location>
        <begin position="1043"/>
        <end position="1052"/>
    </location>
</feature>
<feature type="repeat" description="WD" evidence="5">
    <location>
        <begin position="553"/>
        <end position="594"/>
    </location>
</feature>
<dbReference type="InterPro" id="IPR036322">
    <property type="entry name" value="WD40_repeat_dom_sf"/>
</dbReference>
<dbReference type="PANTHER" id="PTHR19854:SF15">
    <property type="entry name" value="TRANSDUCIN BETA-LIKE PROTEIN 3"/>
    <property type="match status" value="1"/>
</dbReference>
<keyword evidence="4" id="KW-0539">Nucleus</keyword>
<feature type="compositionally biased region" description="Low complexity" evidence="6">
    <location>
        <begin position="1022"/>
        <end position="1041"/>
    </location>
</feature>
<dbReference type="PROSITE" id="PS50294">
    <property type="entry name" value="WD_REPEATS_REGION"/>
    <property type="match status" value="5"/>
</dbReference>
<feature type="compositionally biased region" description="Basic residues" evidence="6">
    <location>
        <begin position="333"/>
        <end position="342"/>
    </location>
</feature>
<dbReference type="InterPro" id="IPR015943">
    <property type="entry name" value="WD40/YVTN_repeat-like_dom_sf"/>
</dbReference>
<accession>A0A9N8HNV1</accession>
<evidence type="ECO:0000256" key="6">
    <source>
        <dbReference type="SAM" id="MobiDB-lite"/>
    </source>
</evidence>